<dbReference type="EMBL" id="FNLO01000001">
    <property type="protein sequence ID" value="SDV46102.1"/>
    <property type="molecule type" value="Genomic_DNA"/>
</dbReference>
<feature type="transmembrane region" description="Helical" evidence="1">
    <location>
        <begin position="70"/>
        <end position="90"/>
    </location>
</feature>
<dbReference type="OrthoDB" id="1684279at2"/>
<gene>
    <name evidence="2" type="ORF">SAMN05216551_10178</name>
</gene>
<reference evidence="3" key="1">
    <citation type="submission" date="2016-09" db="EMBL/GenBank/DDBJ databases">
        <authorList>
            <person name="Varghese N."/>
            <person name="Submissions S."/>
        </authorList>
    </citation>
    <scope>NUCLEOTIDE SEQUENCE [LARGE SCALE GENOMIC DNA]</scope>
    <source>
        <strain evidence="3">JS23</strain>
    </source>
</reference>
<accession>A0A1H2PIM7</accession>
<dbReference type="STRING" id="1770053.SAMN05216551_10178"/>
<sequence>MVITVRYRLNVLARVLAAVVGGYALANLAGACIALLLPSSRAEAALTGLMSTFAIYTLAVIWVFAARNLWRALGGLALALTVAGALFLGLR</sequence>
<dbReference type="Proteomes" id="UP000243719">
    <property type="component" value="Unassembled WGS sequence"/>
</dbReference>
<keyword evidence="1" id="KW-0812">Transmembrane</keyword>
<dbReference type="AlphaFoldDB" id="A0A1H2PIM7"/>
<keyword evidence="3" id="KW-1185">Reference proteome</keyword>
<evidence type="ECO:0000256" key="1">
    <source>
        <dbReference type="SAM" id="Phobius"/>
    </source>
</evidence>
<evidence type="ECO:0000313" key="3">
    <source>
        <dbReference type="Proteomes" id="UP000243719"/>
    </source>
</evidence>
<feature type="transmembrane region" description="Helical" evidence="1">
    <location>
        <begin position="44"/>
        <end position="64"/>
    </location>
</feature>
<protein>
    <recommendedName>
        <fullName evidence="4">Iron transporter</fullName>
    </recommendedName>
</protein>
<name>A0A1H2PIM7_9BURK</name>
<keyword evidence="1" id="KW-1133">Transmembrane helix</keyword>
<organism evidence="2 3">
    <name type="scientific">Chitinasiproducens palmae</name>
    <dbReference type="NCBI Taxonomy" id="1770053"/>
    <lineage>
        <taxon>Bacteria</taxon>
        <taxon>Pseudomonadati</taxon>
        <taxon>Pseudomonadota</taxon>
        <taxon>Betaproteobacteria</taxon>
        <taxon>Burkholderiales</taxon>
        <taxon>Burkholderiaceae</taxon>
        <taxon>Chitinasiproducens</taxon>
    </lineage>
</organism>
<dbReference type="PROSITE" id="PS51257">
    <property type="entry name" value="PROKAR_LIPOPROTEIN"/>
    <property type="match status" value="1"/>
</dbReference>
<evidence type="ECO:0008006" key="4">
    <source>
        <dbReference type="Google" id="ProtNLM"/>
    </source>
</evidence>
<evidence type="ECO:0000313" key="2">
    <source>
        <dbReference type="EMBL" id="SDV46102.1"/>
    </source>
</evidence>
<feature type="transmembrane region" description="Helical" evidence="1">
    <location>
        <begin position="12"/>
        <end position="37"/>
    </location>
</feature>
<proteinExistence type="predicted"/>
<keyword evidence="1" id="KW-0472">Membrane</keyword>
<dbReference type="RefSeq" id="WP_091903471.1">
    <property type="nucleotide sequence ID" value="NZ_FNLO01000001.1"/>
</dbReference>